<keyword evidence="1" id="KW-0472">Membrane</keyword>
<feature type="transmembrane region" description="Helical" evidence="1">
    <location>
        <begin position="133"/>
        <end position="158"/>
    </location>
</feature>
<dbReference type="AlphaFoldDB" id="A0A1A9ZE68"/>
<keyword evidence="3" id="KW-1185">Reference proteome</keyword>
<dbReference type="EnsemblMetazoa" id="GPAI011888-RA">
    <property type="protein sequence ID" value="GPAI011888-PA"/>
    <property type="gene ID" value="GPAI011888"/>
</dbReference>
<organism evidence="2 3">
    <name type="scientific">Glossina pallidipes</name>
    <name type="common">Tsetse fly</name>
    <dbReference type="NCBI Taxonomy" id="7398"/>
    <lineage>
        <taxon>Eukaryota</taxon>
        <taxon>Metazoa</taxon>
        <taxon>Ecdysozoa</taxon>
        <taxon>Arthropoda</taxon>
        <taxon>Hexapoda</taxon>
        <taxon>Insecta</taxon>
        <taxon>Pterygota</taxon>
        <taxon>Neoptera</taxon>
        <taxon>Endopterygota</taxon>
        <taxon>Diptera</taxon>
        <taxon>Brachycera</taxon>
        <taxon>Muscomorpha</taxon>
        <taxon>Hippoboscoidea</taxon>
        <taxon>Glossinidae</taxon>
        <taxon>Glossina</taxon>
    </lineage>
</organism>
<keyword evidence="1" id="KW-0812">Transmembrane</keyword>
<protein>
    <submittedName>
        <fullName evidence="2">Uncharacterized protein</fullName>
    </submittedName>
</protein>
<sequence>MVTPIPRSTPTTIPTSIGLILHTCIHTYIKVLLHVCDGSTTHKTPDVTNDYKIKKLMLERFNENRKTLRSEHDCSRKYKKKKQKKQKLEKQPTNAIKIGLCAEPFQSFQLLVHKVIFSWDSLMSRNFFPFHKIFITFFFSFLFFFFFFHSLPCFFFLYHPYSLCCPSQNIVFFFLFFFFLYILLSYIML</sequence>
<keyword evidence="1" id="KW-1133">Transmembrane helix</keyword>
<evidence type="ECO:0000313" key="2">
    <source>
        <dbReference type="EnsemblMetazoa" id="GPAI011888-PA"/>
    </source>
</evidence>
<evidence type="ECO:0000313" key="3">
    <source>
        <dbReference type="Proteomes" id="UP000092445"/>
    </source>
</evidence>
<dbReference type="VEuPathDB" id="VectorBase:GPAI011888"/>
<evidence type="ECO:0000256" key="1">
    <source>
        <dbReference type="SAM" id="Phobius"/>
    </source>
</evidence>
<reference evidence="2" key="2">
    <citation type="submission" date="2020-05" db="UniProtKB">
        <authorList>
            <consortium name="EnsemblMetazoa"/>
        </authorList>
    </citation>
    <scope>IDENTIFICATION</scope>
    <source>
        <strain evidence="2">IAEA</strain>
    </source>
</reference>
<proteinExistence type="predicted"/>
<feature type="transmembrane region" description="Helical" evidence="1">
    <location>
        <begin position="170"/>
        <end position="188"/>
    </location>
</feature>
<name>A0A1A9ZE68_GLOPL</name>
<dbReference type="Proteomes" id="UP000092445">
    <property type="component" value="Unassembled WGS sequence"/>
</dbReference>
<accession>A0A1A9ZE68</accession>
<reference evidence="3" key="1">
    <citation type="submission" date="2014-03" db="EMBL/GenBank/DDBJ databases">
        <authorList>
            <person name="Aksoy S."/>
            <person name="Warren W."/>
            <person name="Wilson R.K."/>
        </authorList>
    </citation>
    <scope>NUCLEOTIDE SEQUENCE [LARGE SCALE GENOMIC DNA]</scope>
    <source>
        <strain evidence="3">IAEA</strain>
    </source>
</reference>